<feature type="domain" description="NR LBD" evidence="12">
    <location>
        <begin position="203"/>
        <end position="416"/>
    </location>
</feature>
<dbReference type="AlphaFoldDB" id="A0AAE8ZZX3"/>
<dbReference type="GO" id="GO:0005634">
    <property type="term" value="C:nucleus"/>
    <property type="evidence" value="ECO:0007669"/>
    <property type="project" value="UniProtKB-SubCell"/>
</dbReference>
<reference evidence="13 14" key="1">
    <citation type="submission" date="2022-02" db="EMBL/GenBank/DDBJ databases">
        <title>Chromosome-level reference genomes for two strains of Caenorhabditis briggsae: an improved platform for comparative genomics.</title>
        <authorList>
            <person name="Stevens L."/>
            <person name="Andersen E.C."/>
        </authorList>
    </citation>
    <scope>NUCLEOTIDE SEQUENCE [LARGE SCALE GENOMIC DNA]</scope>
    <source>
        <strain evidence="13">QX1410_ONT</strain>
        <tissue evidence="13">Whole-organism</tissue>
    </source>
</reference>
<dbReference type="SMART" id="SM00399">
    <property type="entry name" value="ZnF_C4"/>
    <property type="match status" value="1"/>
</dbReference>
<dbReference type="PANTHER" id="PTHR24083">
    <property type="entry name" value="NUCLEAR HORMONE RECEPTOR"/>
    <property type="match status" value="1"/>
</dbReference>
<evidence type="ECO:0000256" key="4">
    <source>
        <dbReference type="ARBA" id="ARBA00022771"/>
    </source>
</evidence>
<evidence type="ECO:0000256" key="2">
    <source>
        <dbReference type="ARBA" id="ARBA00005993"/>
    </source>
</evidence>
<accession>A0AAE8ZZX3</accession>
<dbReference type="CDD" id="cd06960">
    <property type="entry name" value="NR_DBD_HNF4A"/>
    <property type="match status" value="1"/>
</dbReference>
<dbReference type="InterPro" id="IPR000536">
    <property type="entry name" value="Nucl_hrmn_rcpt_lig-bd"/>
</dbReference>
<dbReference type="EMBL" id="CP090895">
    <property type="protein sequence ID" value="ULT87000.1"/>
    <property type="molecule type" value="Genomic_DNA"/>
</dbReference>
<evidence type="ECO:0000259" key="12">
    <source>
        <dbReference type="PROSITE" id="PS51843"/>
    </source>
</evidence>
<keyword evidence="10" id="KW-0539">Nucleus</keyword>
<name>A0AAE8ZZX3_CAEBR</name>
<dbReference type="SUPFAM" id="SSF48508">
    <property type="entry name" value="Nuclear receptor ligand-binding domain"/>
    <property type="match status" value="1"/>
</dbReference>
<evidence type="ECO:0000256" key="1">
    <source>
        <dbReference type="ARBA" id="ARBA00004123"/>
    </source>
</evidence>
<dbReference type="PROSITE" id="PS51843">
    <property type="entry name" value="NR_LBD"/>
    <property type="match status" value="1"/>
</dbReference>
<dbReference type="GO" id="GO:0003700">
    <property type="term" value="F:DNA-binding transcription factor activity"/>
    <property type="evidence" value="ECO:0007669"/>
    <property type="project" value="InterPro"/>
</dbReference>
<organism evidence="13 14">
    <name type="scientific">Caenorhabditis briggsae</name>
    <dbReference type="NCBI Taxonomy" id="6238"/>
    <lineage>
        <taxon>Eukaryota</taxon>
        <taxon>Metazoa</taxon>
        <taxon>Ecdysozoa</taxon>
        <taxon>Nematoda</taxon>
        <taxon>Chromadorea</taxon>
        <taxon>Rhabditida</taxon>
        <taxon>Rhabditina</taxon>
        <taxon>Rhabditomorpha</taxon>
        <taxon>Rhabditoidea</taxon>
        <taxon>Rhabditidae</taxon>
        <taxon>Peloderinae</taxon>
        <taxon>Caenorhabditis</taxon>
    </lineage>
</organism>
<dbReference type="Proteomes" id="UP000827892">
    <property type="component" value="Chromosome V"/>
</dbReference>
<evidence type="ECO:0000256" key="8">
    <source>
        <dbReference type="ARBA" id="ARBA00023163"/>
    </source>
</evidence>
<evidence type="ECO:0000259" key="11">
    <source>
        <dbReference type="PROSITE" id="PS51030"/>
    </source>
</evidence>
<proteinExistence type="inferred from homology"/>
<keyword evidence="8" id="KW-0804">Transcription</keyword>
<evidence type="ECO:0000313" key="13">
    <source>
        <dbReference type="EMBL" id="ULT87000.1"/>
    </source>
</evidence>
<dbReference type="PRINTS" id="PR00047">
    <property type="entry name" value="STROIDFINGER"/>
</dbReference>
<dbReference type="SUPFAM" id="SSF57716">
    <property type="entry name" value="Glucocorticoid receptor-like (DNA-binding domain)"/>
    <property type="match status" value="1"/>
</dbReference>
<dbReference type="GO" id="GO:0008270">
    <property type="term" value="F:zinc ion binding"/>
    <property type="evidence" value="ECO:0007669"/>
    <property type="project" value="UniProtKB-KW"/>
</dbReference>
<keyword evidence="4" id="KW-0863">Zinc-finger</keyword>
<dbReference type="SMART" id="SM00430">
    <property type="entry name" value="HOLI"/>
    <property type="match status" value="1"/>
</dbReference>
<dbReference type="FunFam" id="1.10.565.10:FF:000094">
    <property type="entry name" value="Protein CBG10507"/>
    <property type="match status" value="1"/>
</dbReference>
<gene>
    <name evidence="13" type="ORF">L3Y34_006629</name>
</gene>
<evidence type="ECO:0000256" key="7">
    <source>
        <dbReference type="ARBA" id="ARBA00023125"/>
    </source>
</evidence>
<comment type="similarity">
    <text evidence="2">Belongs to the nuclear hormone receptor family.</text>
</comment>
<dbReference type="Gene3D" id="3.30.50.10">
    <property type="entry name" value="Erythroid Transcription Factor GATA-1, subunit A"/>
    <property type="match status" value="1"/>
</dbReference>
<keyword evidence="7" id="KW-0238">DNA-binding</keyword>
<dbReference type="PROSITE" id="PS51030">
    <property type="entry name" value="NUCLEAR_REC_DBD_2"/>
    <property type="match status" value="1"/>
</dbReference>
<evidence type="ECO:0000256" key="6">
    <source>
        <dbReference type="ARBA" id="ARBA00023015"/>
    </source>
</evidence>
<evidence type="ECO:0000256" key="5">
    <source>
        <dbReference type="ARBA" id="ARBA00022833"/>
    </source>
</evidence>
<dbReference type="GO" id="GO:0000978">
    <property type="term" value="F:RNA polymerase II cis-regulatory region sequence-specific DNA binding"/>
    <property type="evidence" value="ECO:0007669"/>
    <property type="project" value="InterPro"/>
</dbReference>
<dbReference type="Pfam" id="PF00104">
    <property type="entry name" value="Hormone_recep"/>
    <property type="match status" value="1"/>
</dbReference>
<keyword evidence="9" id="KW-0675">Receptor</keyword>
<comment type="subcellular location">
    <subcellularLocation>
        <location evidence="1">Nucleus</location>
    </subcellularLocation>
</comment>
<keyword evidence="6" id="KW-0805">Transcription regulation</keyword>
<dbReference type="InterPro" id="IPR035500">
    <property type="entry name" value="NHR-like_dom_sf"/>
</dbReference>
<dbReference type="InterPro" id="IPR001628">
    <property type="entry name" value="Znf_hrmn_rcpt"/>
</dbReference>
<dbReference type="FunFam" id="3.30.50.10:FF:000030">
    <property type="entry name" value="Nuclear Hormone Receptor family"/>
    <property type="match status" value="1"/>
</dbReference>
<dbReference type="InterPro" id="IPR013088">
    <property type="entry name" value="Znf_NHR/GATA"/>
</dbReference>
<dbReference type="InterPro" id="IPR049636">
    <property type="entry name" value="HNF4-like_DBD"/>
</dbReference>
<keyword evidence="3" id="KW-0479">Metal-binding</keyword>
<dbReference type="Gene3D" id="1.10.565.10">
    <property type="entry name" value="Retinoid X Receptor"/>
    <property type="match status" value="1"/>
</dbReference>
<sequence length="416" mass="46169">MIALLLLISGASAVIVGDLNCTTYIGQTPVTFGYSQSATVCSNTIADAACDIIYPPVAAGKNSSTGYHFDVPSCNGCKSFFRRAIISGIRYKCNRRNDCFDTEFPIASTRLTCRGCRFESCVNSGMNPTAIQFKTTEASRKLVQKILEQQNSNTSEQPSTPSPGPRAKLMFPDEAVNKLISKLSAVEKISSKIHNEGLPSGYFDDRTLEEILESSMVLVNSRISNLQKAKEEEIWPSPLLFTHCSFLSSVEYSKTFDFYSSISLLDKLKLARHVTVACANLHSAFFSINTLKSDCLRFPDGEQIGKPNHADLENVKPPVSLFEPSFAAIFRNRLDRVEYMLLKAIVMCNPAVCSLSAHSQSFLSKERNKFGFSLLQYCRLQHGALYGPARYAELLSIIPIVENHVKVLKDFHTFQS</sequence>
<protein>
    <submittedName>
        <fullName evidence="13">Uncharacterized protein</fullName>
    </submittedName>
</protein>
<dbReference type="Pfam" id="PF00105">
    <property type="entry name" value="zf-C4"/>
    <property type="match status" value="1"/>
</dbReference>
<evidence type="ECO:0000256" key="3">
    <source>
        <dbReference type="ARBA" id="ARBA00022723"/>
    </source>
</evidence>
<dbReference type="InterPro" id="IPR050274">
    <property type="entry name" value="Nuclear_hormone_rcpt_NR2"/>
</dbReference>
<evidence type="ECO:0000256" key="9">
    <source>
        <dbReference type="ARBA" id="ARBA00023170"/>
    </source>
</evidence>
<evidence type="ECO:0000256" key="10">
    <source>
        <dbReference type="ARBA" id="ARBA00023242"/>
    </source>
</evidence>
<keyword evidence="5" id="KW-0862">Zinc</keyword>
<evidence type="ECO:0000313" key="14">
    <source>
        <dbReference type="Proteomes" id="UP000827892"/>
    </source>
</evidence>
<feature type="domain" description="Nuclear receptor" evidence="11">
    <location>
        <begin position="47"/>
        <end position="133"/>
    </location>
</feature>